<dbReference type="RefSeq" id="WP_138864465.1">
    <property type="nucleotide sequence ID" value="NZ_VCPC01000003.1"/>
</dbReference>
<dbReference type="InterPro" id="IPR009389">
    <property type="entry name" value="DUF1045"/>
</dbReference>
<dbReference type="Pfam" id="PF06299">
    <property type="entry name" value="DUF1045"/>
    <property type="match status" value="1"/>
</dbReference>
<sequence length="236" mass="26016">MTGFTRYAVYYVPPEAEYWASYCTAWLGWDSISVREVAHPNTAVPVPQITETPRKYGLHATLKAPFRLASGTTRDHLENACADLAATLAPATAAGLGLARLGRFFALCPDGDATELNALADDCMRGLDGFRAPLSDAELDRRRVAGLGPAQERNLVTWGYPHVLEQFRFHITLTGRLDQPLRDNTHDVLQQALADRLPRPFRIDDIALAGEAPDGRFHVIQRFGLTGGPKPPKQQE</sequence>
<dbReference type="NCBIfam" id="TIGR03223">
    <property type="entry name" value="Phn_opern_protn"/>
    <property type="match status" value="1"/>
</dbReference>
<dbReference type="Gene3D" id="3.90.1140.10">
    <property type="entry name" value="Cyclic phosphodiesterase"/>
    <property type="match status" value="1"/>
</dbReference>
<protein>
    <submittedName>
        <fullName evidence="1">DUF1045 domain-containing protein</fullName>
    </submittedName>
</protein>
<evidence type="ECO:0000313" key="2">
    <source>
        <dbReference type="Proteomes" id="UP001191082"/>
    </source>
</evidence>
<keyword evidence="2" id="KW-1185">Reference proteome</keyword>
<dbReference type="Proteomes" id="UP001191082">
    <property type="component" value="Unassembled WGS sequence"/>
</dbReference>
<proteinExistence type="predicted"/>
<dbReference type="EMBL" id="VCPC01000003">
    <property type="protein sequence ID" value="TMV11399.1"/>
    <property type="molecule type" value="Genomic_DNA"/>
</dbReference>
<organism evidence="1 2">
    <name type="scientific">Arenibacterium halophilum</name>
    <dbReference type="NCBI Taxonomy" id="2583821"/>
    <lineage>
        <taxon>Bacteria</taxon>
        <taxon>Pseudomonadati</taxon>
        <taxon>Pseudomonadota</taxon>
        <taxon>Alphaproteobacteria</taxon>
        <taxon>Rhodobacterales</taxon>
        <taxon>Paracoccaceae</taxon>
        <taxon>Arenibacterium</taxon>
    </lineage>
</organism>
<evidence type="ECO:0000313" key="1">
    <source>
        <dbReference type="EMBL" id="TMV11399.1"/>
    </source>
</evidence>
<dbReference type="PIRSF" id="PIRSF033328">
    <property type="entry name" value="Phest_Mll4975"/>
    <property type="match status" value="1"/>
</dbReference>
<comment type="caution">
    <text evidence="1">The sequence shown here is derived from an EMBL/GenBank/DDBJ whole genome shotgun (WGS) entry which is preliminary data.</text>
</comment>
<name>A0ABY2X6I2_9RHOB</name>
<gene>
    <name evidence="1" type="ORF">FGK64_14005</name>
</gene>
<accession>A0ABY2X6I2</accession>
<reference evidence="1 2" key="1">
    <citation type="submission" date="2019-05" db="EMBL/GenBank/DDBJ databases">
        <title>Marivita sp. nov. isolated from sea sediment.</title>
        <authorList>
            <person name="Kim W."/>
        </authorList>
    </citation>
    <scope>NUCLEOTIDE SEQUENCE [LARGE SCALE GENOMIC DNA]</scope>
    <source>
        <strain evidence="1 2">CAU 1492</strain>
    </source>
</reference>